<dbReference type="PROSITE" id="PS50112">
    <property type="entry name" value="PAS"/>
    <property type="match status" value="1"/>
</dbReference>
<organism evidence="4 5">
    <name type="scientific">Sporosarcina siberiensis</name>
    <dbReference type="NCBI Taxonomy" id="1365606"/>
    <lineage>
        <taxon>Bacteria</taxon>
        <taxon>Bacillati</taxon>
        <taxon>Bacillota</taxon>
        <taxon>Bacilli</taxon>
        <taxon>Bacillales</taxon>
        <taxon>Caryophanaceae</taxon>
        <taxon>Sporosarcina</taxon>
    </lineage>
</organism>
<feature type="domain" description="PAS" evidence="1">
    <location>
        <begin position="138"/>
        <end position="208"/>
    </location>
</feature>
<dbReference type="InterPro" id="IPR013767">
    <property type="entry name" value="PAS_fold"/>
</dbReference>
<dbReference type="CDD" id="cd00130">
    <property type="entry name" value="PAS"/>
    <property type="match status" value="2"/>
</dbReference>
<dbReference type="InterPro" id="IPR000160">
    <property type="entry name" value="GGDEF_dom"/>
</dbReference>
<gene>
    <name evidence="4" type="ORF">ACFSFY_01510</name>
</gene>
<dbReference type="PROSITE" id="PS50883">
    <property type="entry name" value="EAL"/>
    <property type="match status" value="1"/>
</dbReference>
<dbReference type="SMART" id="SM00267">
    <property type="entry name" value="GGDEF"/>
    <property type="match status" value="1"/>
</dbReference>
<dbReference type="Pfam" id="PF00563">
    <property type="entry name" value="EAL"/>
    <property type="match status" value="1"/>
</dbReference>
<dbReference type="PANTHER" id="PTHR44757:SF2">
    <property type="entry name" value="BIOFILM ARCHITECTURE MAINTENANCE PROTEIN MBAA"/>
    <property type="match status" value="1"/>
</dbReference>
<dbReference type="Pfam" id="PF07238">
    <property type="entry name" value="PilZ"/>
    <property type="match status" value="1"/>
</dbReference>
<dbReference type="Gene3D" id="3.20.20.450">
    <property type="entry name" value="EAL domain"/>
    <property type="match status" value="1"/>
</dbReference>
<dbReference type="InterPro" id="IPR001633">
    <property type="entry name" value="EAL_dom"/>
</dbReference>
<evidence type="ECO:0000313" key="5">
    <source>
        <dbReference type="Proteomes" id="UP001597218"/>
    </source>
</evidence>
<dbReference type="InterPro" id="IPR000014">
    <property type="entry name" value="PAS"/>
</dbReference>
<dbReference type="SUPFAM" id="SSF55785">
    <property type="entry name" value="PYP-like sensor domain (PAS domain)"/>
    <property type="match status" value="2"/>
</dbReference>
<feature type="domain" description="GGDEF" evidence="3">
    <location>
        <begin position="295"/>
        <end position="429"/>
    </location>
</feature>
<dbReference type="EMBL" id="JBHUGI010000004">
    <property type="protein sequence ID" value="MFD1926751.1"/>
    <property type="molecule type" value="Genomic_DNA"/>
</dbReference>
<dbReference type="SUPFAM" id="SSF55073">
    <property type="entry name" value="Nucleotide cyclase"/>
    <property type="match status" value="1"/>
</dbReference>
<dbReference type="Pfam" id="PF00990">
    <property type="entry name" value="GGDEF"/>
    <property type="match status" value="1"/>
</dbReference>
<dbReference type="Pfam" id="PF13426">
    <property type="entry name" value="PAS_9"/>
    <property type="match status" value="1"/>
</dbReference>
<evidence type="ECO:0000259" key="3">
    <source>
        <dbReference type="PROSITE" id="PS50887"/>
    </source>
</evidence>
<comment type="caution">
    <text evidence="4">The sequence shown here is derived from an EMBL/GenBank/DDBJ whole genome shotgun (WGS) entry which is preliminary data.</text>
</comment>
<dbReference type="InterPro" id="IPR043128">
    <property type="entry name" value="Rev_trsase/Diguanyl_cyclase"/>
</dbReference>
<feature type="domain" description="EAL" evidence="2">
    <location>
        <begin position="438"/>
        <end position="691"/>
    </location>
</feature>
<dbReference type="Gene3D" id="3.30.70.270">
    <property type="match status" value="1"/>
</dbReference>
<dbReference type="InterPro" id="IPR035965">
    <property type="entry name" value="PAS-like_dom_sf"/>
</dbReference>
<dbReference type="SUPFAM" id="SSF141868">
    <property type="entry name" value="EAL domain-like"/>
    <property type="match status" value="1"/>
</dbReference>
<dbReference type="SMART" id="SM00091">
    <property type="entry name" value="PAS"/>
    <property type="match status" value="2"/>
</dbReference>
<keyword evidence="5" id="KW-1185">Reference proteome</keyword>
<dbReference type="Proteomes" id="UP001597218">
    <property type="component" value="Unassembled WGS sequence"/>
</dbReference>
<dbReference type="InterPro" id="IPR029787">
    <property type="entry name" value="Nucleotide_cyclase"/>
</dbReference>
<dbReference type="PANTHER" id="PTHR44757">
    <property type="entry name" value="DIGUANYLATE CYCLASE DGCP"/>
    <property type="match status" value="1"/>
</dbReference>
<name>A0ABW4SBV5_9BACL</name>
<dbReference type="NCBIfam" id="TIGR00254">
    <property type="entry name" value="GGDEF"/>
    <property type="match status" value="1"/>
</dbReference>
<dbReference type="CDD" id="cd01948">
    <property type="entry name" value="EAL"/>
    <property type="match status" value="1"/>
</dbReference>
<evidence type="ECO:0000313" key="4">
    <source>
        <dbReference type="EMBL" id="MFD1926751.1"/>
    </source>
</evidence>
<accession>A0ABW4SBV5</accession>
<protein>
    <submittedName>
        <fullName evidence="4">EAL domain-containing protein</fullName>
    </submittedName>
</protein>
<proteinExistence type="predicted"/>
<reference evidence="5" key="1">
    <citation type="journal article" date="2019" name="Int. J. Syst. Evol. Microbiol.">
        <title>The Global Catalogue of Microorganisms (GCM) 10K type strain sequencing project: providing services to taxonomists for standard genome sequencing and annotation.</title>
        <authorList>
            <consortium name="The Broad Institute Genomics Platform"/>
            <consortium name="The Broad Institute Genome Sequencing Center for Infectious Disease"/>
            <person name="Wu L."/>
            <person name="Ma J."/>
        </authorList>
    </citation>
    <scope>NUCLEOTIDE SEQUENCE [LARGE SCALE GENOMIC DNA]</scope>
    <source>
        <strain evidence="5">CGMCC 4.7177</strain>
    </source>
</reference>
<dbReference type="InterPro" id="IPR035919">
    <property type="entry name" value="EAL_sf"/>
</dbReference>
<dbReference type="CDD" id="cd01949">
    <property type="entry name" value="GGDEF"/>
    <property type="match status" value="1"/>
</dbReference>
<dbReference type="RefSeq" id="WP_381535574.1">
    <property type="nucleotide sequence ID" value="NZ_JBHUGI010000004.1"/>
</dbReference>
<dbReference type="NCBIfam" id="TIGR00229">
    <property type="entry name" value="sensory_box"/>
    <property type="match status" value="2"/>
</dbReference>
<dbReference type="InterPro" id="IPR009875">
    <property type="entry name" value="PilZ_domain"/>
</dbReference>
<evidence type="ECO:0000259" key="1">
    <source>
        <dbReference type="PROSITE" id="PS50112"/>
    </source>
</evidence>
<sequence length="839" mass="96481">MSTQNKKRKLKEYLELEQHSYTDIFENSPDILLFLVDLKGIIMKVWGSDSRISGIVGKQYQDFVYHEDVEKVNDFFLKVFSGESYYIDYRVKDMKNGFIHVGVSLVAIRGDDQEVIGFYGLMHNISEKLDLIKENQQTHKRLESLLHHADEIIGILDSEGTIVFESRAIEAVLGFGVGEGIGENYSKYIHADDLPLANLKFKEVLQRPDSTAMLEVRLKHNKGYWREFKITLTNHLNDPSLNGIIYNLHDITEIKKQQKEIRYMAYHDYLTGLPNRRSFEDRLELETRLANVDDRKFAVMFLNLDGFKYLNDSLGHEVGDLLLIEVAEKLNRSFPQYIEIIARIDGDEFAVLTKPLHDVALVENIANEILQLFEQPFEIKDYNLSITSCIGIAIYPESGNDTSSLMKNTDLALYLAENEGKNNYQIFSPKANIGTYKLFSLRNDLQKALENNEFVIHYQPIVHSETKQIRSAEALIRWNHPKWGIVSPSEFIPLAEESGLIIPIGEWVLRTVCRNLSIWHKAGYFIKASVNLSPAQFFRKDLVEIIHQVLQENELDSKWLNLEITESTMLKHNETNIEKISKLRKLGIQISIDDFGTGYASFKSLRELKPDILKLDQSFIKELPTDQASVEIVTSIVQLAKRLSITVVAEGVETMEQHRFLSEIQCDWLQGYLFSPPVPEASLLKLLKGQWTTEVEAFNTKQRRAYFRIELENPLEALMTVAELNGEIVHLGNTKVLIEDIGPGGLGFISNIKLPVKAGIVLKFQITILGEDFVLYGSIVHTSERDNLYQYGINFILDEEKRDYLIKHFNQFQLRLRNEPLLDGHSFVVDCPDEYFKKN</sequence>
<dbReference type="PROSITE" id="PS50887">
    <property type="entry name" value="GGDEF"/>
    <property type="match status" value="1"/>
</dbReference>
<evidence type="ECO:0000259" key="2">
    <source>
        <dbReference type="PROSITE" id="PS50883"/>
    </source>
</evidence>
<dbReference type="Gene3D" id="3.30.450.20">
    <property type="entry name" value="PAS domain"/>
    <property type="match status" value="2"/>
</dbReference>
<dbReference type="Pfam" id="PF00989">
    <property type="entry name" value="PAS"/>
    <property type="match status" value="1"/>
</dbReference>
<dbReference type="InterPro" id="IPR052155">
    <property type="entry name" value="Biofilm_reg_signaling"/>
</dbReference>
<dbReference type="SMART" id="SM00052">
    <property type="entry name" value="EAL"/>
    <property type="match status" value="1"/>
</dbReference>